<protein>
    <submittedName>
        <fullName evidence="1">Tetratricopeptide repeat protein</fullName>
    </submittedName>
</protein>
<sequence>MAPGDPRADLREAVRREPRNALAWIVLADAELDAGDALAGQSACQQALALAPGHPEALARLGRAHWLQRRFPEAVASLRAAAGAAP</sequence>
<evidence type="ECO:0000313" key="1">
    <source>
        <dbReference type="EMBL" id="MEG3158848.1"/>
    </source>
</evidence>
<dbReference type="RefSeq" id="WP_412700661.1">
    <property type="nucleotide sequence ID" value="NZ_JAXGFO010000166.1"/>
</dbReference>
<dbReference type="Proteomes" id="UP001334501">
    <property type="component" value="Unassembled WGS sequence"/>
</dbReference>
<dbReference type="Pfam" id="PF13432">
    <property type="entry name" value="TPR_16"/>
    <property type="match status" value="1"/>
</dbReference>
<comment type="caution">
    <text evidence="1">The sequence shown here is derived from an EMBL/GenBank/DDBJ whole genome shotgun (WGS) entry which is preliminary data.</text>
</comment>
<dbReference type="InterPro" id="IPR011990">
    <property type="entry name" value="TPR-like_helical_dom_sf"/>
</dbReference>
<dbReference type="EMBL" id="JAXGFO010000166">
    <property type="protein sequence ID" value="MEG3158848.1"/>
    <property type="molecule type" value="Genomic_DNA"/>
</dbReference>
<evidence type="ECO:0000313" key="2">
    <source>
        <dbReference type="Proteomes" id="UP001334501"/>
    </source>
</evidence>
<gene>
    <name evidence="1" type="ORF">SNE33_13475</name>
</gene>
<accession>A0ABU7YTI3</accession>
<proteinExistence type="predicted"/>
<reference evidence="1 2" key="1">
    <citation type="journal article" date="2017" name="Curr. Microbiol.">
        <title>Lysobacter zhanggongensis sp. nov. Isolated from a Pit Mud.</title>
        <authorList>
            <person name="Zhang X.F."/>
            <person name="Wang H.H."/>
            <person name="Sun X.Y."/>
            <person name="Pan C.M."/>
        </authorList>
    </citation>
    <scope>NUCLEOTIDE SEQUENCE [LARGE SCALE GENOMIC DNA]</scope>
    <source>
        <strain evidence="1 2">ZGLJ7-1</strain>
    </source>
</reference>
<keyword evidence="2" id="KW-1185">Reference proteome</keyword>
<dbReference type="Gene3D" id="1.25.40.10">
    <property type="entry name" value="Tetratricopeptide repeat domain"/>
    <property type="match status" value="1"/>
</dbReference>
<name>A0ABU7YTI3_9GAMM</name>
<feature type="non-terminal residue" evidence="1">
    <location>
        <position position="86"/>
    </location>
</feature>
<dbReference type="SUPFAM" id="SSF48452">
    <property type="entry name" value="TPR-like"/>
    <property type="match status" value="1"/>
</dbReference>
<organism evidence="1 2">
    <name type="scientific">Lysobacter zhanggongensis</name>
    <dbReference type="NCBI Taxonomy" id="1774951"/>
    <lineage>
        <taxon>Bacteria</taxon>
        <taxon>Pseudomonadati</taxon>
        <taxon>Pseudomonadota</taxon>
        <taxon>Gammaproteobacteria</taxon>
        <taxon>Lysobacterales</taxon>
        <taxon>Lysobacteraceae</taxon>
        <taxon>Lysobacter</taxon>
    </lineage>
</organism>